<dbReference type="EMBL" id="AE000782">
    <property type="protein sequence ID" value="AAB90639.1"/>
    <property type="molecule type" value="Genomic_DNA"/>
</dbReference>
<proteinExistence type="predicted"/>
<dbReference type="Proteomes" id="UP000002199">
    <property type="component" value="Chromosome"/>
</dbReference>
<protein>
    <recommendedName>
        <fullName evidence="1">Methyltransferase FkbM domain-containing protein</fullName>
    </recommendedName>
</protein>
<dbReference type="NCBIfam" id="TIGR01444">
    <property type="entry name" value="fkbM_fam"/>
    <property type="match status" value="1"/>
</dbReference>
<dbReference type="EnsemblBacteria" id="AAB90639">
    <property type="protein sequence ID" value="AAB90639"/>
    <property type="gene ID" value="AF_0601"/>
</dbReference>
<dbReference type="PANTHER" id="PTHR34203">
    <property type="entry name" value="METHYLTRANSFERASE, FKBM FAMILY PROTEIN"/>
    <property type="match status" value="1"/>
</dbReference>
<dbReference type="InterPro" id="IPR006342">
    <property type="entry name" value="FkbM_mtfrase"/>
</dbReference>
<dbReference type="GeneID" id="1483818"/>
<evidence type="ECO:0000313" key="2">
    <source>
        <dbReference type="EMBL" id="AAB90639.1"/>
    </source>
</evidence>
<dbReference type="PIR" id="A69325">
    <property type="entry name" value="A69325"/>
</dbReference>
<reference evidence="2 3" key="1">
    <citation type="journal article" date="1997" name="Nature">
        <title>The complete genome sequence of the hyperthermophilic, sulphate-reducing archaeon Archaeoglobus fulgidus.</title>
        <authorList>
            <person name="Klenk H.P."/>
            <person name="Clayton R.A."/>
            <person name="Tomb J."/>
            <person name="White O."/>
            <person name="Nelson K.E."/>
            <person name="Ketchum K.A."/>
            <person name="Dodson R.J."/>
            <person name="Gwinn M."/>
            <person name="Hickey E.K."/>
            <person name="Peterson J.D."/>
            <person name="Richardson D.L."/>
            <person name="Kerlavage A.R."/>
            <person name="Graham D.E."/>
            <person name="Kyrpides N.C."/>
            <person name="Fleischmann R.D."/>
            <person name="Quackenbush J."/>
            <person name="Lee N.H."/>
            <person name="Sutton G.G."/>
            <person name="Gill S."/>
            <person name="Kirkness E.F."/>
            <person name="Dougherty B.A."/>
            <person name="McKenney K."/>
            <person name="Adams M.D."/>
            <person name="Loftus B."/>
            <person name="Peterson S."/>
            <person name="Reich C.I."/>
            <person name="McNeil L.K."/>
            <person name="Badger J.H."/>
            <person name="Glodek A."/>
            <person name="Zhou L."/>
            <person name="Overbeek R."/>
            <person name="Gocayne J.D."/>
            <person name="Weidman J.F."/>
            <person name="McDonald L."/>
            <person name="Utterback T."/>
            <person name="Cotton M.D."/>
            <person name="Spriggs T."/>
            <person name="Artiach P."/>
            <person name="Kaine B.P."/>
            <person name="Sykes S.M."/>
            <person name="Sadow P.W."/>
            <person name="D'Andrea K.P."/>
            <person name="Bowman C."/>
            <person name="Fujii C."/>
            <person name="Garland S.A."/>
            <person name="Mason T.M."/>
            <person name="Olsen G.J."/>
            <person name="Fraser C.M."/>
            <person name="Smith H.O."/>
            <person name="Woese C.R."/>
            <person name="Venter J.C."/>
        </authorList>
    </citation>
    <scope>NUCLEOTIDE SEQUENCE [LARGE SCALE GENOMIC DNA]</scope>
    <source>
        <strain evidence="3">ATCC 49558 / DSM 4304 / JCM 9628 / NBRC 100126 / VC-16</strain>
    </source>
</reference>
<keyword evidence="3" id="KW-1185">Reference proteome</keyword>
<name>O29654_ARCFU</name>
<dbReference type="InterPro" id="IPR029063">
    <property type="entry name" value="SAM-dependent_MTases_sf"/>
</dbReference>
<dbReference type="PaxDb" id="224325-AF_0601"/>
<dbReference type="PhylomeDB" id="O29654"/>
<organism evidence="2 3">
    <name type="scientific">Archaeoglobus fulgidus (strain ATCC 49558 / DSM 4304 / JCM 9628 / NBRC 100126 / VC-16)</name>
    <dbReference type="NCBI Taxonomy" id="224325"/>
    <lineage>
        <taxon>Archaea</taxon>
        <taxon>Methanobacteriati</taxon>
        <taxon>Methanobacteriota</taxon>
        <taxon>Archaeoglobi</taxon>
        <taxon>Archaeoglobales</taxon>
        <taxon>Archaeoglobaceae</taxon>
        <taxon>Archaeoglobus</taxon>
    </lineage>
</organism>
<dbReference type="AlphaFoldDB" id="O29654"/>
<dbReference type="KEGG" id="afu:AF_0601"/>
<dbReference type="Gene3D" id="3.40.50.150">
    <property type="entry name" value="Vaccinia Virus protein VP39"/>
    <property type="match status" value="1"/>
</dbReference>
<sequence>MGLVQDVKTVLNLIQNTENWMEILVRTIRSGKIENTTVKLRKCPIRLHIGKSGIPIRPSHINSISNDLKYYKAKLDNECYIDIDDNKIKLIFNDQIINLPNDKYSLTLSLPRWIIFLSSDGKILKSENKPLVEIFGYKFYLPDCKNGIYEIIEMFIDEVYNRFDFKNKTVLDIGAFIGDSSIWFIHKGAKKVLAYKPNPKLYPILKKNIEINNLSNKIVPENYAVGCSKGKAKMKVPWYGAGNIYGLFESEYSEEVEVEIVSIDEILENNNIDIIKLDCEGCEYEILDYLVKSNWLDNLEGVVFECHYINNELNPERMVAKLTRNSYDCYIKGNILSVRRRGGK</sequence>
<dbReference type="STRING" id="224325.AF_0601"/>
<dbReference type="SUPFAM" id="SSF53335">
    <property type="entry name" value="S-adenosyl-L-methionine-dependent methyltransferases"/>
    <property type="match status" value="1"/>
</dbReference>
<evidence type="ECO:0000259" key="1">
    <source>
        <dbReference type="Pfam" id="PF05050"/>
    </source>
</evidence>
<dbReference type="HOGENOM" id="CLU_805612_0_0_2"/>
<gene>
    <name evidence="2" type="ordered locus">AF_0601</name>
</gene>
<dbReference type="eggNOG" id="arCOG01400">
    <property type="taxonomic scope" value="Archaea"/>
</dbReference>
<dbReference type="InterPro" id="IPR052514">
    <property type="entry name" value="SAM-dependent_MTase"/>
</dbReference>
<dbReference type="Pfam" id="PF05050">
    <property type="entry name" value="Methyltransf_21"/>
    <property type="match status" value="1"/>
</dbReference>
<dbReference type="OrthoDB" id="57441at2157"/>
<feature type="domain" description="Methyltransferase FkbM" evidence="1">
    <location>
        <begin position="172"/>
        <end position="324"/>
    </location>
</feature>
<accession>O29654</accession>
<evidence type="ECO:0000313" key="3">
    <source>
        <dbReference type="Proteomes" id="UP000002199"/>
    </source>
</evidence>
<dbReference type="PANTHER" id="PTHR34203:SF15">
    <property type="entry name" value="SLL1173 PROTEIN"/>
    <property type="match status" value="1"/>
</dbReference>
<dbReference type="RefSeq" id="WP_010878105.1">
    <property type="nucleotide sequence ID" value="NC_000917.1"/>
</dbReference>
<dbReference type="DNASU" id="1483818"/>